<dbReference type="EMBL" id="CAJPWZ010002551">
    <property type="protein sequence ID" value="CAG2240244.1"/>
    <property type="molecule type" value="Genomic_DNA"/>
</dbReference>
<dbReference type="AlphaFoldDB" id="A0A8S3U2X5"/>
<feature type="region of interest" description="Disordered" evidence="1">
    <location>
        <begin position="64"/>
        <end position="91"/>
    </location>
</feature>
<gene>
    <name evidence="2" type="ORF">MEDL_52554</name>
</gene>
<accession>A0A8S3U2X5</accession>
<dbReference type="Proteomes" id="UP000683360">
    <property type="component" value="Unassembled WGS sequence"/>
</dbReference>
<protein>
    <submittedName>
        <fullName evidence="2">Uncharacterized protein</fullName>
    </submittedName>
</protein>
<comment type="caution">
    <text evidence="2">The sequence shown here is derived from an EMBL/GenBank/DDBJ whole genome shotgun (WGS) entry which is preliminary data.</text>
</comment>
<reference evidence="2" key="1">
    <citation type="submission" date="2021-03" db="EMBL/GenBank/DDBJ databases">
        <authorList>
            <person name="Bekaert M."/>
        </authorList>
    </citation>
    <scope>NUCLEOTIDE SEQUENCE</scope>
</reference>
<sequence length="502" mass="57051">MDNHSSPSKSYAYFENEQASLNSNCHTLSMPFNGGTIFTTICGEGTYIENNCPYPEHKKCSMLHGELPSKDGKNKTSKRRTTKSIRVHNDSKSSSQFEEFVHDVFSNRTTNKTIAGNPHTSIQKGNPKQVLSCTNLIQETSEPKCSFHYETPFVNKERNHKKQHCQNKPNEGLMDYSLYSNFTVVDIELYHSDTEYFMQLDKFKPSNKIPASKSHTSTKKVSNEHVLSGAKLFQETSDSKFSFNCEKLFVSSEKNNSIQNCHSKQIEGLSDYALSSNFSVVDVELYQSDRAYFMQLDKFKPSNKIPASSSNTSTQRVSNEHVLSGAKLIQETSDSGIPFVNKERYNNLQNCHNKQIEGLSDYSLSSNFTVVDVEPYQTDRAYFMQLDKLCIQQGKPWTREYVSEVQNNVLMQNTAPDLKHNCLLTEDNKHEVSQEKGVVEILSETSRRTLNGQNLSCGGIIKSTRPTDISPHIWTEKTPSEEISTKEKGMLLQIEYLLINIF</sequence>
<proteinExistence type="predicted"/>
<evidence type="ECO:0000256" key="1">
    <source>
        <dbReference type="SAM" id="MobiDB-lite"/>
    </source>
</evidence>
<feature type="compositionally biased region" description="Basic residues" evidence="1">
    <location>
        <begin position="75"/>
        <end position="86"/>
    </location>
</feature>
<name>A0A8S3U2X5_MYTED</name>
<evidence type="ECO:0000313" key="2">
    <source>
        <dbReference type="EMBL" id="CAG2240244.1"/>
    </source>
</evidence>
<keyword evidence="3" id="KW-1185">Reference proteome</keyword>
<evidence type="ECO:0000313" key="3">
    <source>
        <dbReference type="Proteomes" id="UP000683360"/>
    </source>
</evidence>
<organism evidence="2 3">
    <name type="scientific">Mytilus edulis</name>
    <name type="common">Blue mussel</name>
    <dbReference type="NCBI Taxonomy" id="6550"/>
    <lineage>
        <taxon>Eukaryota</taxon>
        <taxon>Metazoa</taxon>
        <taxon>Spiralia</taxon>
        <taxon>Lophotrochozoa</taxon>
        <taxon>Mollusca</taxon>
        <taxon>Bivalvia</taxon>
        <taxon>Autobranchia</taxon>
        <taxon>Pteriomorphia</taxon>
        <taxon>Mytilida</taxon>
        <taxon>Mytiloidea</taxon>
        <taxon>Mytilidae</taxon>
        <taxon>Mytilinae</taxon>
        <taxon>Mytilus</taxon>
    </lineage>
</organism>